<dbReference type="EMBL" id="BGZK01001647">
    <property type="protein sequence ID" value="GBP83900.1"/>
    <property type="molecule type" value="Genomic_DNA"/>
</dbReference>
<dbReference type="Proteomes" id="UP000299102">
    <property type="component" value="Unassembled WGS sequence"/>
</dbReference>
<gene>
    <name evidence="1" type="ORF">EVAR_36548_1</name>
</gene>
<sequence>MTLLDEILLKCGDYVRGKATSITDLTFWNEKISRLRKECFRMRLASQRDRKIPNPAEFIFEYRAARRILNAAIRDSKQKCWNELIKEVKRDACGRPYKIITSRLKKQSTPSVTCPRLLK</sequence>
<proteinExistence type="predicted"/>
<protein>
    <submittedName>
        <fullName evidence="1">Uncharacterized protein</fullName>
    </submittedName>
</protein>
<keyword evidence="2" id="KW-1185">Reference proteome</keyword>
<name>A0A4C1Z885_EUMVA</name>
<evidence type="ECO:0000313" key="2">
    <source>
        <dbReference type="Proteomes" id="UP000299102"/>
    </source>
</evidence>
<accession>A0A4C1Z885</accession>
<dbReference type="AlphaFoldDB" id="A0A4C1Z885"/>
<evidence type="ECO:0000313" key="1">
    <source>
        <dbReference type="EMBL" id="GBP83900.1"/>
    </source>
</evidence>
<organism evidence="1 2">
    <name type="scientific">Eumeta variegata</name>
    <name type="common">Bagworm moth</name>
    <name type="synonym">Eumeta japonica</name>
    <dbReference type="NCBI Taxonomy" id="151549"/>
    <lineage>
        <taxon>Eukaryota</taxon>
        <taxon>Metazoa</taxon>
        <taxon>Ecdysozoa</taxon>
        <taxon>Arthropoda</taxon>
        <taxon>Hexapoda</taxon>
        <taxon>Insecta</taxon>
        <taxon>Pterygota</taxon>
        <taxon>Neoptera</taxon>
        <taxon>Endopterygota</taxon>
        <taxon>Lepidoptera</taxon>
        <taxon>Glossata</taxon>
        <taxon>Ditrysia</taxon>
        <taxon>Tineoidea</taxon>
        <taxon>Psychidae</taxon>
        <taxon>Oiketicinae</taxon>
        <taxon>Eumeta</taxon>
    </lineage>
</organism>
<reference evidence="1 2" key="1">
    <citation type="journal article" date="2019" name="Commun. Biol.">
        <title>The bagworm genome reveals a unique fibroin gene that provides high tensile strength.</title>
        <authorList>
            <person name="Kono N."/>
            <person name="Nakamura H."/>
            <person name="Ohtoshi R."/>
            <person name="Tomita M."/>
            <person name="Numata K."/>
            <person name="Arakawa K."/>
        </authorList>
    </citation>
    <scope>NUCLEOTIDE SEQUENCE [LARGE SCALE GENOMIC DNA]</scope>
</reference>
<comment type="caution">
    <text evidence="1">The sequence shown here is derived from an EMBL/GenBank/DDBJ whole genome shotgun (WGS) entry which is preliminary data.</text>
</comment>